<evidence type="ECO:0000256" key="1">
    <source>
        <dbReference type="SAM" id="MobiDB-lite"/>
    </source>
</evidence>
<dbReference type="EMBL" id="JAAMPC010000016">
    <property type="protein sequence ID" value="KAG2254427.1"/>
    <property type="molecule type" value="Genomic_DNA"/>
</dbReference>
<feature type="region of interest" description="Disordered" evidence="1">
    <location>
        <begin position="91"/>
        <end position="116"/>
    </location>
</feature>
<accession>A0A8X7PPK3</accession>
<gene>
    <name evidence="2" type="ORF">Bca52824_084563</name>
</gene>
<reference evidence="2 3" key="1">
    <citation type="submission" date="2020-02" db="EMBL/GenBank/DDBJ databases">
        <authorList>
            <person name="Ma Q."/>
            <person name="Huang Y."/>
            <person name="Song X."/>
            <person name="Pei D."/>
        </authorList>
    </citation>
    <scope>NUCLEOTIDE SEQUENCE [LARGE SCALE GENOMIC DNA]</scope>
    <source>
        <strain evidence="2">Sxm20200214</strain>
        <tissue evidence="2">Leaf</tissue>
    </source>
</reference>
<protein>
    <submittedName>
        <fullName evidence="2">Uncharacterized protein</fullName>
    </submittedName>
</protein>
<keyword evidence="3" id="KW-1185">Reference proteome</keyword>
<dbReference type="OrthoDB" id="10334999at2759"/>
<feature type="region of interest" description="Disordered" evidence="1">
    <location>
        <begin position="1"/>
        <end position="22"/>
    </location>
</feature>
<organism evidence="2 3">
    <name type="scientific">Brassica carinata</name>
    <name type="common">Ethiopian mustard</name>
    <name type="synonym">Abyssinian cabbage</name>
    <dbReference type="NCBI Taxonomy" id="52824"/>
    <lineage>
        <taxon>Eukaryota</taxon>
        <taxon>Viridiplantae</taxon>
        <taxon>Streptophyta</taxon>
        <taxon>Embryophyta</taxon>
        <taxon>Tracheophyta</taxon>
        <taxon>Spermatophyta</taxon>
        <taxon>Magnoliopsida</taxon>
        <taxon>eudicotyledons</taxon>
        <taxon>Gunneridae</taxon>
        <taxon>Pentapetalae</taxon>
        <taxon>rosids</taxon>
        <taxon>malvids</taxon>
        <taxon>Brassicales</taxon>
        <taxon>Brassicaceae</taxon>
        <taxon>Brassiceae</taxon>
        <taxon>Brassica</taxon>
    </lineage>
</organism>
<comment type="caution">
    <text evidence="2">The sequence shown here is derived from an EMBL/GenBank/DDBJ whole genome shotgun (WGS) entry which is preliminary data.</text>
</comment>
<sequence>MQIPAVLQPESSPPRVMPEQDPVSVELRRRIQCRSLLTEYLEHHVMLDEDLVDRSRVSLTFSSKTGKHNYPGGDLSSAKCITCNCSDGEKTATDQITGGDDNLSNHPGASDATAAA</sequence>
<dbReference type="Proteomes" id="UP000886595">
    <property type="component" value="Unassembled WGS sequence"/>
</dbReference>
<evidence type="ECO:0000313" key="3">
    <source>
        <dbReference type="Proteomes" id="UP000886595"/>
    </source>
</evidence>
<proteinExistence type="predicted"/>
<name>A0A8X7PPK3_BRACI</name>
<dbReference type="AlphaFoldDB" id="A0A8X7PPK3"/>
<evidence type="ECO:0000313" key="2">
    <source>
        <dbReference type="EMBL" id="KAG2254427.1"/>
    </source>
</evidence>